<dbReference type="InterPro" id="IPR036518">
    <property type="entry name" value="CobE/GbiG_C_sf"/>
</dbReference>
<evidence type="ECO:0000313" key="3">
    <source>
        <dbReference type="Proteomes" id="UP000070498"/>
    </source>
</evidence>
<evidence type="ECO:0000259" key="1">
    <source>
        <dbReference type="Pfam" id="PF01890"/>
    </source>
</evidence>
<sequence>MGMDQAVIVAGIGCRRGVDADTVIAALDEVSQALGVKIDVIATAPIKADEPGLLEAATQLGMAFIVVAQADFEAASTRTITQSATSLKHSGSPSLSEAAALAALGPRSRLIAPRMVIGDMTVALATLGDDE</sequence>
<accession>A0A135P286</accession>
<dbReference type="STRING" id="2052828.ATO67_07055"/>
<feature type="domain" description="CobE/GbiG C-terminal" evidence="1">
    <location>
        <begin position="8"/>
        <end position="125"/>
    </location>
</feature>
<proteinExistence type="predicted"/>
<dbReference type="SUPFAM" id="SSF159664">
    <property type="entry name" value="CobE/GbiG C-terminal domain-like"/>
    <property type="match status" value="1"/>
</dbReference>
<reference evidence="2 3" key="1">
    <citation type="submission" date="2015-11" db="EMBL/GenBank/DDBJ databases">
        <title>Draft genome sequence of Agrobacterium sp. R89-1.</title>
        <authorList>
            <person name="Zahradnik J."/>
            <person name="Kyslikova E."/>
            <person name="Palyzova A."/>
            <person name="Kyslik P."/>
        </authorList>
    </citation>
    <scope>NUCLEOTIDE SEQUENCE [LARGE SCALE GENOMIC DNA]</scope>
    <source>
        <strain evidence="2 3">R89-1</strain>
    </source>
</reference>
<name>A0A135P286_9HYPH</name>
<organism evidence="2 3">
    <name type="scientific">Agrobacterium bohemicum</name>
    <dbReference type="NCBI Taxonomy" id="2052828"/>
    <lineage>
        <taxon>Bacteria</taxon>
        <taxon>Pseudomonadati</taxon>
        <taxon>Pseudomonadota</taxon>
        <taxon>Alphaproteobacteria</taxon>
        <taxon>Hyphomicrobiales</taxon>
        <taxon>Rhizobiaceae</taxon>
        <taxon>Rhizobium/Agrobacterium group</taxon>
        <taxon>Agrobacterium</taxon>
    </lineage>
</organism>
<dbReference type="Pfam" id="PF01890">
    <property type="entry name" value="CbiG_C"/>
    <property type="match status" value="1"/>
</dbReference>
<dbReference type="PANTHER" id="PTHR37477">
    <property type="entry name" value="COBALT-PRECORRIN-5A HYDROLASE"/>
    <property type="match status" value="1"/>
</dbReference>
<dbReference type="GO" id="GO:0009236">
    <property type="term" value="P:cobalamin biosynthetic process"/>
    <property type="evidence" value="ECO:0007669"/>
    <property type="project" value="InterPro"/>
</dbReference>
<dbReference type="EMBL" id="LNUW01000032">
    <property type="protein sequence ID" value="KXG85499.1"/>
    <property type="molecule type" value="Genomic_DNA"/>
</dbReference>
<dbReference type="InterPro" id="IPR052553">
    <property type="entry name" value="CbiG_hydrolase"/>
</dbReference>
<keyword evidence="3" id="KW-1185">Reference proteome</keyword>
<evidence type="ECO:0000313" key="2">
    <source>
        <dbReference type="EMBL" id="KXG85499.1"/>
    </source>
</evidence>
<dbReference type="Proteomes" id="UP000070498">
    <property type="component" value="Unassembled WGS sequence"/>
</dbReference>
<dbReference type="AlphaFoldDB" id="A0A135P286"/>
<gene>
    <name evidence="2" type="ORF">ATO67_07055</name>
</gene>
<comment type="caution">
    <text evidence="2">The sequence shown here is derived from an EMBL/GenBank/DDBJ whole genome shotgun (WGS) entry which is preliminary data.</text>
</comment>
<protein>
    <recommendedName>
        <fullName evidence="1">CobE/GbiG C-terminal domain-containing protein</fullName>
    </recommendedName>
</protein>
<dbReference type="OrthoDB" id="7308095at2"/>
<dbReference type="RefSeq" id="WP_067646025.1">
    <property type="nucleotide sequence ID" value="NZ_KQ961025.1"/>
</dbReference>
<dbReference type="InterPro" id="IPR002750">
    <property type="entry name" value="CobE/GbiG_C"/>
</dbReference>
<dbReference type="Gene3D" id="3.30.420.180">
    <property type="entry name" value="CobE/GbiG C-terminal domain"/>
    <property type="match status" value="1"/>
</dbReference>
<dbReference type="PANTHER" id="PTHR37477:SF1">
    <property type="entry name" value="COBALT-PRECORRIN-5A HYDROLASE"/>
    <property type="match status" value="1"/>
</dbReference>